<dbReference type="InterPro" id="IPR005346">
    <property type="entry name" value="RnfH"/>
</dbReference>
<evidence type="ECO:0000256" key="2">
    <source>
        <dbReference type="HAMAP-Rule" id="MF_00460"/>
    </source>
</evidence>
<dbReference type="InterPro" id="IPR037021">
    <property type="entry name" value="RnfH_sf"/>
</dbReference>
<dbReference type="PANTHER" id="PTHR37483">
    <property type="entry name" value="UPF0125 PROTEIN RATB"/>
    <property type="match status" value="1"/>
</dbReference>
<dbReference type="HAMAP" id="MF_00460">
    <property type="entry name" value="UPF0125_RnfH"/>
    <property type="match status" value="1"/>
</dbReference>
<accession>A0A1B2FD05</accession>
<organism evidence="3">
    <name type="scientific">Pseudomonas putida</name>
    <name type="common">Arthrobacter siderocapsulatus</name>
    <dbReference type="NCBI Taxonomy" id="303"/>
    <lineage>
        <taxon>Bacteria</taxon>
        <taxon>Pseudomonadati</taxon>
        <taxon>Pseudomonadota</taxon>
        <taxon>Gammaproteobacteria</taxon>
        <taxon>Pseudomonadales</taxon>
        <taxon>Pseudomonadaceae</taxon>
        <taxon>Pseudomonas</taxon>
    </lineage>
</organism>
<dbReference type="SUPFAM" id="SSF54285">
    <property type="entry name" value="MoaD/ThiS"/>
    <property type="match status" value="1"/>
</dbReference>
<dbReference type="InterPro" id="IPR016155">
    <property type="entry name" value="Mopterin_synth/thiamin_S_b"/>
</dbReference>
<dbReference type="PANTHER" id="PTHR37483:SF1">
    <property type="entry name" value="UPF0125 PROTEIN RATB"/>
    <property type="match status" value="1"/>
</dbReference>
<dbReference type="AlphaFoldDB" id="A0A1B2FD05"/>
<dbReference type="Pfam" id="PF03658">
    <property type="entry name" value="Ub-RnfH"/>
    <property type="match status" value="1"/>
</dbReference>
<gene>
    <name evidence="3" type="primary">pasI</name>
    <name evidence="3" type="ORF">IEC33019_4585</name>
</gene>
<evidence type="ECO:0000313" key="3">
    <source>
        <dbReference type="EMBL" id="ANY90083.1"/>
    </source>
</evidence>
<name>A0A1B2FD05_PSEPU</name>
<dbReference type="EMBL" id="CP016634">
    <property type="protein sequence ID" value="ANY90083.1"/>
    <property type="molecule type" value="Genomic_DNA"/>
</dbReference>
<comment type="similarity">
    <text evidence="1 2">Belongs to the UPF0125 (RnfH) family.</text>
</comment>
<reference evidence="3" key="1">
    <citation type="submission" date="2016-07" db="EMBL/GenBank/DDBJ databases">
        <title>New class B carbapenemase carried by novel plasmid in Pseudomonas putida enviromental strain in eastern Amazonia.</title>
        <authorList>
            <person name="Souza C.O."/>
            <person name="Lima K.V."/>
            <person name="Brasiliense D.M."/>
            <person name="Perez-Chaparro P.J."/>
            <person name="Mamizuka E.M."/>
            <person name="Lima M.O."/>
            <person name="Lima L.N."/>
            <person name="McCulloch J.A."/>
        </authorList>
    </citation>
    <scope>NUCLEOTIDE SEQUENCE [LARGE SCALE GENOMIC DNA]</scope>
    <source>
        <strain evidence="3">IEC33019</strain>
    </source>
</reference>
<sequence>MAEAGLNIEVVYATAERQWLLTCVVPAGATVRQALLRSRLAEHVPGLDVEACPVGIFGKVVSDPLVHQVEEGDRLEVYRPLLVDPKEVRKQRAAKVRAARQG</sequence>
<evidence type="ECO:0000256" key="1">
    <source>
        <dbReference type="ARBA" id="ARBA00010645"/>
    </source>
</evidence>
<dbReference type="Gene3D" id="3.10.20.280">
    <property type="entry name" value="RnfH-like"/>
    <property type="match status" value="1"/>
</dbReference>
<dbReference type="NCBIfam" id="NF002490">
    <property type="entry name" value="PRK01777.1"/>
    <property type="match status" value="1"/>
</dbReference>
<protein>
    <recommendedName>
        <fullName evidence="2">UPF0125 protein IEC33019_4585</fullName>
    </recommendedName>
</protein>
<proteinExistence type="inferred from homology"/>
<dbReference type="RefSeq" id="WP_070092231.1">
    <property type="nucleotide sequence ID" value="NZ_CP016634.1"/>
</dbReference>